<dbReference type="EMBL" id="HE616899">
    <property type="protein sequence ID" value="CCF00759.1"/>
    <property type="molecule type" value="Genomic_DNA"/>
</dbReference>
<gene>
    <name evidence="1" type="ordered locus">SFHH103_06300</name>
</gene>
<organism evidence="1 2">
    <name type="scientific">Sinorhizobium fredii (strain HH103)</name>
    <dbReference type="NCBI Taxonomy" id="1117943"/>
    <lineage>
        <taxon>Bacteria</taxon>
        <taxon>Pseudomonadati</taxon>
        <taxon>Pseudomonadota</taxon>
        <taxon>Alphaproteobacteria</taxon>
        <taxon>Hyphomicrobiales</taxon>
        <taxon>Rhizobiaceae</taxon>
        <taxon>Sinorhizobium/Ensifer group</taxon>
        <taxon>Sinorhizobium</taxon>
    </lineage>
</organism>
<reference evidence="1 2" key="1">
    <citation type="journal article" date="2012" name="J. Bacteriol.">
        <title>Genome sequence of the soybean symbiont Sinorhizobium fredii HH103.</title>
        <authorList>
            <person name="Weidner S."/>
            <person name="Becker A."/>
            <person name="Bonilla I."/>
            <person name="Jaenicke S."/>
            <person name="Lloret J."/>
            <person name="Margaret I."/>
            <person name="Puhler A."/>
            <person name="Ruiz-Sainz J.E."/>
            <person name="Schneiker-Bekel S."/>
            <person name="Szczepanowski R."/>
            <person name="Vinardell J.M."/>
            <person name="Zehner S."/>
            <person name="Gottfert M."/>
        </authorList>
    </citation>
    <scope>NUCLEOTIDE SEQUENCE [LARGE SCALE GENOMIC DNA]</scope>
    <source>
        <strain evidence="1 2">HH103</strain>
        <plasmid evidence="2">pSfHH103e</plasmid>
    </source>
</reference>
<dbReference type="Proteomes" id="UP000007735">
    <property type="component" value="Plasmid pSfHH103e"/>
</dbReference>
<dbReference type="AlphaFoldDB" id="G9AI77"/>
<geneLocation type="plasmid" evidence="1 2">
    <name>pSfHH103e</name>
</geneLocation>
<name>G9AI77_SINF1</name>
<protein>
    <submittedName>
        <fullName evidence="1">Uncharacterized protein</fullName>
    </submittedName>
</protein>
<keyword evidence="1" id="KW-0614">Plasmid</keyword>
<evidence type="ECO:0000313" key="1">
    <source>
        <dbReference type="EMBL" id="CCF00759.1"/>
    </source>
</evidence>
<proteinExistence type="predicted"/>
<dbReference type="KEGG" id="sfh:SFHH103_06300"/>
<evidence type="ECO:0000313" key="2">
    <source>
        <dbReference type="Proteomes" id="UP000007735"/>
    </source>
</evidence>
<accession>G9AI77</accession>
<sequence>MQAVLAGFTVLSVVETGARHIMASDAAVPNVGRAILSPRSQLPPRDYHCFVPARDRAARIW</sequence>
<dbReference type="HOGENOM" id="CLU_2919564_0_0_5"/>